<dbReference type="GO" id="GO:0042393">
    <property type="term" value="F:histone binding"/>
    <property type="evidence" value="ECO:0007669"/>
    <property type="project" value="InterPro"/>
</dbReference>
<organism evidence="2 3">
    <name type="scientific">Aspergillus avenaceus</name>
    <dbReference type="NCBI Taxonomy" id="36643"/>
    <lineage>
        <taxon>Eukaryota</taxon>
        <taxon>Fungi</taxon>
        <taxon>Dikarya</taxon>
        <taxon>Ascomycota</taxon>
        <taxon>Pezizomycotina</taxon>
        <taxon>Eurotiomycetes</taxon>
        <taxon>Eurotiomycetidae</taxon>
        <taxon>Eurotiales</taxon>
        <taxon>Aspergillaceae</taxon>
        <taxon>Aspergillus</taxon>
        <taxon>Aspergillus subgen. Circumdati</taxon>
    </lineage>
</organism>
<feature type="compositionally biased region" description="Basic and acidic residues" evidence="1">
    <location>
        <begin position="271"/>
        <end position="284"/>
    </location>
</feature>
<dbReference type="AlphaFoldDB" id="A0A5N6TQM9"/>
<gene>
    <name evidence="2" type="ORF">BDV25DRAFT_158332</name>
</gene>
<feature type="compositionally biased region" description="Polar residues" evidence="1">
    <location>
        <begin position="423"/>
        <end position="441"/>
    </location>
</feature>
<feature type="compositionally biased region" description="Polar residues" evidence="1">
    <location>
        <begin position="103"/>
        <end position="115"/>
    </location>
</feature>
<feature type="region of interest" description="Disordered" evidence="1">
    <location>
        <begin position="1"/>
        <end position="23"/>
    </location>
</feature>
<evidence type="ECO:0000256" key="1">
    <source>
        <dbReference type="SAM" id="MobiDB-lite"/>
    </source>
</evidence>
<dbReference type="PANTHER" id="PTHR15992:SF5">
    <property type="entry name" value="HOLLIDAY JUNCTION RECOGNITION PROTEIN"/>
    <property type="match status" value="1"/>
</dbReference>
<dbReference type="InterPro" id="IPR009072">
    <property type="entry name" value="Histone-fold"/>
</dbReference>
<dbReference type="Gene3D" id="1.10.20.10">
    <property type="entry name" value="Histone, subunit A"/>
    <property type="match status" value="1"/>
</dbReference>
<feature type="region of interest" description="Disordered" evidence="1">
    <location>
        <begin position="94"/>
        <end position="115"/>
    </location>
</feature>
<dbReference type="SUPFAM" id="SSF46689">
    <property type="entry name" value="Homeodomain-like"/>
    <property type="match status" value="1"/>
</dbReference>
<dbReference type="Pfam" id="PF10384">
    <property type="entry name" value="Scm3"/>
    <property type="match status" value="1"/>
</dbReference>
<feature type="region of interest" description="Disordered" evidence="1">
    <location>
        <begin position="145"/>
        <end position="212"/>
    </location>
</feature>
<name>A0A5N6TQM9_ASPAV</name>
<accession>A0A5N6TQM9</accession>
<evidence type="ECO:0000313" key="2">
    <source>
        <dbReference type="EMBL" id="KAE8148431.1"/>
    </source>
</evidence>
<evidence type="ECO:0008006" key="4">
    <source>
        <dbReference type="Google" id="ProtNLM"/>
    </source>
</evidence>
<feature type="region of interest" description="Disordered" evidence="1">
    <location>
        <begin position="234"/>
        <end position="376"/>
    </location>
</feature>
<protein>
    <recommendedName>
        <fullName evidence="4">Centromere protein Scm3-domain-containing protein</fullName>
    </recommendedName>
</protein>
<dbReference type="InterPro" id="IPR018465">
    <property type="entry name" value="Scm3/HJURP"/>
</dbReference>
<feature type="compositionally biased region" description="Polar residues" evidence="1">
    <location>
        <begin position="234"/>
        <end position="253"/>
    </location>
</feature>
<dbReference type="InterPro" id="IPR009057">
    <property type="entry name" value="Homeodomain-like_sf"/>
</dbReference>
<feature type="compositionally biased region" description="Polar residues" evidence="1">
    <location>
        <begin position="319"/>
        <end position="332"/>
    </location>
</feature>
<sequence>MERPSKRPRLSFNAEPEDNSDNIDLQAARAQNDQRLKSIFEGIFEKYGKDFTDVGDEIDLQTGRIVVDNGHIQAMENEDDTGEQEVWVSDTDSNVGNDAHNIPQHSQTSIGSDLLEDNNTYPQYLLTAAQATQFQARPGLDWSWDNKESEALNPEPDTDDDRSSVDSLLDSALNVQNGPGESGGKTGPTDPKAPITEKAKSAAATSVQSQGVHAGGFTEAVDSLWRVPEISSKFYTPPSSKTQPAVSFNTVRSPSPPGAGSIWALPWKSRRGTDVAKRNSERKHSSSPRKRKQQSSPIVIDWSFAQTPDGDESDDPLQESYQPSPTPKSTLNLRGKRLESVTPSRTNIQRDDGKLPLSYKDQGSQHHVPVDGQRGTTETTKQLDAINDNVASNVQLETNGNTGASDNSSVVTQKLKAREIGNQAVSEDSSTPSKRAKTTTTPGEARTIVVMRHVQGKMWKEIADRLPGKSISQVTQWNHLHWTERQSNPPALSKPWSKAERKSLDNLKDQHDLTWHEIRTILPGRSGAELEFELLRLWVGDNTRNSEQHNKAIASFGLGERLSDSPSTR</sequence>
<keyword evidence="3" id="KW-1185">Reference proteome</keyword>
<dbReference type="GO" id="GO:0046982">
    <property type="term" value="F:protein heterodimerization activity"/>
    <property type="evidence" value="ECO:0007669"/>
    <property type="project" value="InterPro"/>
</dbReference>
<evidence type="ECO:0000313" key="3">
    <source>
        <dbReference type="Proteomes" id="UP000325780"/>
    </source>
</evidence>
<feature type="region of interest" description="Disordered" evidence="1">
    <location>
        <begin position="419"/>
        <end position="441"/>
    </location>
</feature>
<dbReference type="PANTHER" id="PTHR15992">
    <property type="entry name" value="HOLLIDAY JUNCTION RECOGNITION PROTEIN"/>
    <property type="match status" value="1"/>
</dbReference>
<dbReference type="EMBL" id="ML742161">
    <property type="protein sequence ID" value="KAE8148431.1"/>
    <property type="molecule type" value="Genomic_DNA"/>
</dbReference>
<dbReference type="OrthoDB" id="2420608at2759"/>
<dbReference type="Proteomes" id="UP000325780">
    <property type="component" value="Unassembled WGS sequence"/>
</dbReference>
<dbReference type="GO" id="GO:0005634">
    <property type="term" value="C:nucleus"/>
    <property type="evidence" value="ECO:0007669"/>
    <property type="project" value="InterPro"/>
</dbReference>
<reference evidence="2 3" key="1">
    <citation type="submission" date="2019-04" db="EMBL/GenBank/DDBJ databases">
        <title>Friends and foes A comparative genomics study of 23 Aspergillus species from section Flavi.</title>
        <authorList>
            <consortium name="DOE Joint Genome Institute"/>
            <person name="Kjaerbolling I."/>
            <person name="Vesth T."/>
            <person name="Frisvad J.C."/>
            <person name="Nybo J.L."/>
            <person name="Theobald S."/>
            <person name="Kildgaard S."/>
            <person name="Isbrandt T."/>
            <person name="Kuo A."/>
            <person name="Sato A."/>
            <person name="Lyhne E.K."/>
            <person name="Kogle M.E."/>
            <person name="Wiebenga A."/>
            <person name="Kun R.S."/>
            <person name="Lubbers R.J."/>
            <person name="Makela M.R."/>
            <person name="Barry K."/>
            <person name="Chovatia M."/>
            <person name="Clum A."/>
            <person name="Daum C."/>
            <person name="Haridas S."/>
            <person name="He G."/>
            <person name="LaButti K."/>
            <person name="Lipzen A."/>
            <person name="Mondo S."/>
            <person name="Riley R."/>
            <person name="Salamov A."/>
            <person name="Simmons B.A."/>
            <person name="Magnuson J.K."/>
            <person name="Henrissat B."/>
            <person name="Mortensen U.H."/>
            <person name="Larsen T.O."/>
            <person name="Devries R.P."/>
            <person name="Grigoriev I.V."/>
            <person name="Machida M."/>
            <person name="Baker S.E."/>
            <person name="Andersen M.R."/>
        </authorList>
    </citation>
    <scope>NUCLEOTIDE SEQUENCE [LARGE SCALE GENOMIC DNA]</scope>
    <source>
        <strain evidence="2 3">IBT 18842</strain>
    </source>
</reference>
<proteinExistence type="predicted"/>